<accession>A0A9D2PJT6</accession>
<evidence type="ECO:0000313" key="2">
    <source>
        <dbReference type="EMBL" id="HJC50705.1"/>
    </source>
</evidence>
<dbReference type="EMBL" id="DWWD01000036">
    <property type="protein sequence ID" value="HJC50705.1"/>
    <property type="molecule type" value="Genomic_DNA"/>
</dbReference>
<dbReference type="PANTHER" id="PTHR31126">
    <property type="entry name" value="TYROSINE-PROTEIN PHOSPHATASE"/>
    <property type="match status" value="1"/>
</dbReference>
<dbReference type="GO" id="GO:0004721">
    <property type="term" value="F:phosphoprotein phosphatase activity"/>
    <property type="evidence" value="ECO:0007669"/>
    <property type="project" value="InterPro"/>
</dbReference>
<reference evidence="2" key="1">
    <citation type="journal article" date="2021" name="PeerJ">
        <title>Extensive microbial diversity within the chicken gut microbiome revealed by metagenomics and culture.</title>
        <authorList>
            <person name="Gilroy R."/>
            <person name="Ravi A."/>
            <person name="Getino M."/>
            <person name="Pursley I."/>
            <person name="Horton D.L."/>
            <person name="Alikhan N.F."/>
            <person name="Baker D."/>
            <person name="Gharbi K."/>
            <person name="Hall N."/>
            <person name="Watson M."/>
            <person name="Adriaenssens E.M."/>
            <person name="Foster-Nyarko E."/>
            <person name="Jarju S."/>
            <person name="Secka A."/>
            <person name="Antonio M."/>
            <person name="Oren A."/>
            <person name="Chaudhuri R.R."/>
            <person name="La Ragione R."/>
            <person name="Hildebrand F."/>
            <person name="Pallen M.J."/>
        </authorList>
    </citation>
    <scope>NUCLEOTIDE SEQUENCE</scope>
    <source>
        <strain evidence="2">ChiSjej3B21-8574</strain>
    </source>
</reference>
<sequence>MGKIYLTGADNARDLGGMKTMDGGVLRSGHLLRSNRLSRITKKDIQILEDQYHLHKIIDLRTPMEVEQEEDKEISGAVYMNIPFFVEAMVGISHEKGNRRKMGHMDDLPKMEDLYVMIVENPFCRKQMQKALRQIMETKEGAVLWHCTEGKDRCGLLSAMTLFLLGVSEQDVMEDYLKTNKSAAKRLDKMYEKWRSLGISKGRLERMQGLFMAKEEYMQAALDSMKSEYGTVDTFIKNALEITDEEKEVFREQMLQ</sequence>
<name>A0A9D2PJT6_9FIRM</name>
<dbReference type="Gene3D" id="3.90.190.10">
    <property type="entry name" value="Protein tyrosine phosphatase superfamily"/>
    <property type="match status" value="1"/>
</dbReference>
<comment type="caution">
    <text evidence="2">The sequence shown here is derived from an EMBL/GenBank/DDBJ whole genome shotgun (WGS) entry which is preliminary data.</text>
</comment>
<dbReference type="Pfam" id="PF13350">
    <property type="entry name" value="Y_phosphatase3"/>
    <property type="match status" value="1"/>
</dbReference>
<dbReference type="Proteomes" id="UP000823904">
    <property type="component" value="Unassembled WGS sequence"/>
</dbReference>
<dbReference type="SUPFAM" id="SSF52799">
    <property type="entry name" value="(Phosphotyrosine protein) phosphatases II"/>
    <property type="match status" value="1"/>
</dbReference>
<dbReference type="InterPro" id="IPR026893">
    <property type="entry name" value="Tyr/Ser_Pase_IphP-type"/>
</dbReference>
<protein>
    <submittedName>
        <fullName evidence="2">Tyrosine-protein phosphatase</fullName>
    </submittedName>
</protein>
<gene>
    <name evidence="2" type="ORF">H9754_09095</name>
</gene>
<dbReference type="AlphaFoldDB" id="A0A9D2PJT6"/>
<comment type="similarity">
    <text evidence="1">Belongs to the protein-tyrosine phosphatase family.</text>
</comment>
<reference evidence="2" key="2">
    <citation type="submission" date="2021-04" db="EMBL/GenBank/DDBJ databases">
        <authorList>
            <person name="Gilroy R."/>
        </authorList>
    </citation>
    <scope>NUCLEOTIDE SEQUENCE</scope>
    <source>
        <strain evidence="2">ChiSjej3B21-8574</strain>
    </source>
</reference>
<dbReference type="PANTHER" id="PTHR31126:SF1">
    <property type="entry name" value="TYROSINE SPECIFIC PROTEIN PHOSPHATASES DOMAIN-CONTAINING PROTEIN"/>
    <property type="match status" value="1"/>
</dbReference>
<proteinExistence type="inferred from homology"/>
<organism evidence="2 3">
    <name type="scientific">Candidatus Anaerostipes avistercoris</name>
    <dbReference type="NCBI Taxonomy" id="2838462"/>
    <lineage>
        <taxon>Bacteria</taxon>
        <taxon>Bacillati</taxon>
        <taxon>Bacillota</taxon>
        <taxon>Clostridia</taxon>
        <taxon>Lachnospirales</taxon>
        <taxon>Lachnospiraceae</taxon>
        <taxon>Anaerostipes</taxon>
    </lineage>
</organism>
<dbReference type="InterPro" id="IPR029021">
    <property type="entry name" value="Prot-tyrosine_phosphatase-like"/>
</dbReference>
<evidence type="ECO:0000256" key="1">
    <source>
        <dbReference type="ARBA" id="ARBA00009580"/>
    </source>
</evidence>
<evidence type="ECO:0000313" key="3">
    <source>
        <dbReference type="Proteomes" id="UP000823904"/>
    </source>
</evidence>